<feature type="domain" description="Endonuclease/exonuclease/phosphatase" evidence="1">
    <location>
        <begin position="81"/>
        <end position="223"/>
    </location>
</feature>
<sequence>MPAQPKTRKRTSVQSPSCPSILQWNINGLCGRLAHVRDELLRRPYDVLLIQEPKLEASKLDISGYTSYTCCGAKKHPWAVLYWNSNGLRGRLAQVRDELSRRPYDVLLIQEPKADVADLNISGYTLHTCCGAKKNPCAIPYVNNSLPHCGIDTRDYCSARAEIVGVRIRRGEQEFSVFTCYVHLVGQWRSRAHATIRATETGHIILGGDFNAHNELWGTNRRMRGVGDFSAT</sequence>
<dbReference type="GO" id="GO:0003906">
    <property type="term" value="F:DNA-(apurinic or apyrimidinic site) endonuclease activity"/>
    <property type="evidence" value="ECO:0000318"/>
    <property type="project" value="GO_Central"/>
</dbReference>
<dbReference type="SUPFAM" id="SSF56219">
    <property type="entry name" value="DNase I-like"/>
    <property type="match status" value="2"/>
</dbReference>
<dbReference type="PaxDb" id="6945-B7QDV4"/>
<dbReference type="HOGENOM" id="CLU_1196004_0_0_1"/>
<dbReference type="GO" id="GO:0008311">
    <property type="term" value="F:double-stranded DNA 3'-5' DNA exonuclease activity"/>
    <property type="evidence" value="ECO:0000318"/>
    <property type="project" value="GO_Central"/>
</dbReference>
<dbReference type="VEuPathDB" id="VectorBase:ISCW012237"/>
<dbReference type="InParanoid" id="B7QDV4"/>
<reference evidence="3" key="2">
    <citation type="submission" date="2020-05" db="UniProtKB">
        <authorList>
            <consortium name="EnsemblMetazoa"/>
        </authorList>
    </citation>
    <scope>IDENTIFICATION</scope>
    <source>
        <strain evidence="3">wikel</strain>
    </source>
</reference>
<dbReference type="PANTHER" id="PTHR43250:SF2">
    <property type="entry name" value="EXODEOXYRIBONUCLEASE III"/>
    <property type="match status" value="1"/>
</dbReference>
<gene>
    <name evidence="2" type="ORF">IscW_ISCW012237</name>
</gene>
<dbReference type="Gene3D" id="3.60.10.10">
    <property type="entry name" value="Endonuclease/exonuclease/phosphatase"/>
    <property type="match status" value="2"/>
</dbReference>
<dbReference type="Pfam" id="PF03372">
    <property type="entry name" value="Exo_endo_phos"/>
    <property type="match status" value="1"/>
</dbReference>
<dbReference type="InterPro" id="IPR005135">
    <property type="entry name" value="Endo/exonuclease/phosphatase"/>
</dbReference>
<reference evidence="2 4" key="1">
    <citation type="submission" date="2008-03" db="EMBL/GenBank/DDBJ databases">
        <title>Annotation of Ixodes scapularis.</title>
        <authorList>
            <consortium name="Ixodes scapularis Genome Project Consortium"/>
            <person name="Caler E."/>
            <person name="Hannick L.I."/>
            <person name="Bidwell S."/>
            <person name="Joardar V."/>
            <person name="Thiagarajan M."/>
            <person name="Amedeo P."/>
            <person name="Galinsky K.J."/>
            <person name="Schobel S."/>
            <person name="Inman J."/>
            <person name="Hostetler J."/>
            <person name="Miller J."/>
            <person name="Hammond M."/>
            <person name="Megy K."/>
            <person name="Lawson D."/>
            <person name="Kodira C."/>
            <person name="Sutton G."/>
            <person name="Meyer J."/>
            <person name="Hill C.A."/>
            <person name="Birren B."/>
            <person name="Nene V."/>
            <person name="Collins F."/>
            <person name="Alarcon-Chaidez F."/>
            <person name="Wikel S."/>
            <person name="Strausberg R."/>
        </authorList>
    </citation>
    <scope>NUCLEOTIDE SEQUENCE [LARGE SCALE GENOMIC DNA]</scope>
    <source>
        <strain evidence="4">Wikel</strain>
        <strain evidence="2">Wikel colony</strain>
    </source>
</reference>
<dbReference type="VEuPathDB" id="VectorBase:ISCI012237"/>
<evidence type="ECO:0000313" key="3">
    <source>
        <dbReference type="EnsemblMetazoa" id="ISCW012237-PA"/>
    </source>
</evidence>
<name>B7QDV4_IXOSC</name>
<dbReference type="GO" id="GO:0006284">
    <property type="term" value="P:base-excision repair"/>
    <property type="evidence" value="ECO:0000318"/>
    <property type="project" value="GO_Central"/>
</dbReference>
<dbReference type="EMBL" id="ABJB011076756">
    <property type="status" value="NOT_ANNOTATED_CDS"/>
    <property type="molecule type" value="Genomic_DNA"/>
</dbReference>
<dbReference type="InterPro" id="IPR037493">
    <property type="entry name" value="ExoIII-like"/>
</dbReference>
<dbReference type="EMBL" id="DS915818">
    <property type="protein sequence ID" value="EEC17026.1"/>
    <property type="molecule type" value="Genomic_DNA"/>
</dbReference>
<organism>
    <name type="scientific">Ixodes scapularis</name>
    <name type="common">Black-legged tick</name>
    <name type="synonym">Deer tick</name>
    <dbReference type="NCBI Taxonomy" id="6945"/>
    <lineage>
        <taxon>Eukaryota</taxon>
        <taxon>Metazoa</taxon>
        <taxon>Ecdysozoa</taxon>
        <taxon>Arthropoda</taxon>
        <taxon>Chelicerata</taxon>
        <taxon>Arachnida</taxon>
        <taxon>Acari</taxon>
        <taxon>Parasitiformes</taxon>
        <taxon>Ixodida</taxon>
        <taxon>Ixodoidea</taxon>
        <taxon>Ixodidae</taxon>
        <taxon>Ixodinae</taxon>
        <taxon>Ixodes</taxon>
    </lineage>
</organism>
<dbReference type="Proteomes" id="UP000001555">
    <property type="component" value="Unassembled WGS sequence"/>
</dbReference>
<dbReference type="EnsemblMetazoa" id="ISCW012237-RA">
    <property type="protein sequence ID" value="ISCW012237-PA"/>
    <property type="gene ID" value="ISCW012237"/>
</dbReference>
<accession>B7QDV4</accession>
<dbReference type="VEuPathDB" id="VectorBase:ISCP_030434"/>
<protein>
    <recommendedName>
        <fullName evidence="1">Endonuclease/exonuclease/phosphatase domain-containing protein</fullName>
    </recommendedName>
</protein>
<dbReference type="PANTHER" id="PTHR43250">
    <property type="entry name" value="EXODEOXYRIBONUCLEASE III"/>
    <property type="match status" value="1"/>
</dbReference>
<dbReference type="AlphaFoldDB" id="B7QDV4"/>
<proteinExistence type="predicted"/>
<dbReference type="GO" id="GO:0008081">
    <property type="term" value="F:phosphoric diester hydrolase activity"/>
    <property type="evidence" value="ECO:0000318"/>
    <property type="project" value="GO_Central"/>
</dbReference>
<evidence type="ECO:0000259" key="1">
    <source>
        <dbReference type="Pfam" id="PF03372"/>
    </source>
</evidence>
<dbReference type="EMBL" id="ABJB011075149">
    <property type="status" value="NOT_ANNOTATED_CDS"/>
    <property type="molecule type" value="Genomic_DNA"/>
</dbReference>
<keyword evidence="4" id="KW-1185">Reference proteome</keyword>
<evidence type="ECO:0000313" key="2">
    <source>
        <dbReference type="EMBL" id="EEC17026.1"/>
    </source>
</evidence>
<dbReference type="InterPro" id="IPR036691">
    <property type="entry name" value="Endo/exonu/phosph_ase_sf"/>
</dbReference>
<dbReference type="GO" id="GO:0005634">
    <property type="term" value="C:nucleus"/>
    <property type="evidence" value="ECO:0000318"/>
    <property type="project" value="GO_Central"/>
</dbReference>
<evidence type="ECO:0000313" key="4">
    <source>
        <dbReference type="Proteomes" id="UP000001555"/>
    </source>
</evidence>